<dbReference type="Proteomes" id="UP001148838">
    <property type="component" value="Unassembled WGS sequence"/>
</dbReference>
<dbReference type="PROSITE" id="PS00018">
    <property type="entry name" value="EF_HAND_1"/>
    <property type="match status" value="2"/>
</dbReference>
<dbReference type="InterPro" id="IPR028846">
    <property type="entry name" value="Recoverin"/>
</dbReference>
<keyword evidence="3" id="KW-0106">Calcium</keyword>
<dbReference type="Gene3D" id="1.10.238.10">
    <property type="entry name" value="EF-hand"/>
    <property type="match status" value="2"/>
</dbReference>
<evidence type="ECO:0000313" key="5">
    <source>
        <dbReference type="EMBL" id="KAJ4448794.1"/>
    </source>
</evidence>
<dbReference type="InterPro" id="IPR018247">
    <property type="entry name" value="EF_Hand_1_Ca_BS"/>
</dbReference>
<feature type="non-terminal residue" evidence="5">
    <location>
        <position position="1"/>
    </location>
</feature>
<keyword evidence="2" id="KW-0677">Repeat</keyword>
<dbReference type="SUPFAM" id="SSF47473">
    <property type="entry name" value="EF-hand"/>
    <property type="match status" value="1"/>
</dbReference>
<sequence>LEIEALVRVYRKLVTSNANLGVGSAGGSVSGAVVPTPGIAPVAVTCEGLDRVVFRELLHNTFDLVTEDVLMDRIFCAFDRNSCGAVRLEDWVHGLSVFLRGTLEERTAFCFLVYDLNNDGYITRDEMFNLLNEFTPSNKWITKPDGMTSGEWKEAIKMTANVSAVRAIPGRSQDNHCRRCLSEIETLGHVLGACPYGETLRIHRHHAIRTKLADALRKLKYTVYEKVHGTADNGSNRRIDIIAISESLSQGMIIDPTIRFETYKGQPEDVHEEKRAIYVPTIPYYKDKYQLHDISVTGLMFGTRGTIPNFSSQFFFVCRNCLMKQPGDDDPDEGVKDLVELVLRKLDMDRDGKISFQDFQTAVRQEPLLLEAFGQCLPAEGACQTFMATLCS</sequence>
<keyword evidence="1" id="KW-0479">Metal-binding</keyword>
<dbReference type="EMBL" id="JAJSOF020000003">
    <property type="protein sequence ID" value="KAJ4448794.1"/>
    <property type="molecule type" value="Genomic_DNA"/>
</dbReference>
<organism evidence="5 6">
    <name type="scientific">Periplaneta americana</name>
    <name type="common">American cockroach</name>
    <name type="synonym">Blatta americana</name>
    <dbReference type="NCBI Taxonomy" id="6978"/>
    <lineage>
        <taxon>Eukaryota</taxon>
        <taxon>Metazoa</taxon>
        <taxon>Ecdysozoa</taxon>
        <taxon>Arthropoda</taxon>
        <taxon>Hexapoda</taxon>
        <taxon>Insecta</taxon>
        <taxon>Pterygota</taxon>
        <taxon>Neoptera</taxon>
        <taxon>Polyneoptera</taxon>
        <taxon>Dictyoptera</taxon>
        <taxon>Blattodea</taxon>
        <taxon>Blattoidea</taxon>
        <taxon>Blattidae</taxon>
        <taxon>Blattinae</taxon>
        <taxon>Periplaneta</taxon>
    </lineage>
</organism>
<keyword evidence="6" id="KW-1185">Reference proteome</keyword>
<feature type="domain" description="EF-hand" evidence="4">
    <location>
        <begin position="102"/>
        <end position="137"/>
    </location>
</feature>
<dbReference type="Pfam" id="PF13202">
    <property type="entry name" value="EF-hand_5"/>
    <property type="match status" value="2"/>
</dbReference>
<evidence type="ECO:0000256" key="3">
    <source>
        <dbReference type="ARBA" id="ARBA00022837"/>
    </source>
</evidence>
<evidence type="ECO:0000256" key="2">
    <source>
        <dbReference type="ARBA" id="ARBA00022737"/>
    </source>
</evidence>
<accession>A0ABQ8TQ53</accession>
<evidence type="ECO:0000256" key="1">
    <source>
        <dbReference type="ARBA" id="ARBA00022723"/>
    </source>
</evidence>
<dbReference type="SMART" id="SM00054">
    <property type="entry name" value="EFh"/>
    <property type="match status" value="3"/>
</dbReference>
<reference evidence="5 6" key="1">
    <citation type="journal article" date="2022" name="Allergy">
        <title>Genome assembly and annotation of Periplaneta americana reveal a comprehensive cockroach allergen profile.</title>
        <authorList>
            <person name="Wang L."/>
            <person name="Xiong Q."/>
            <person name="Saelim N."/>
            <person name="Wang L."/>
            <person name="Nong W."/>
            <person name="Wan A.T."/>
            <person name="Shi M."/>
            <person name="Liu X."/>
            <person name="Cao Q."/>
            <person name="Hui J.H.L."/>
            <person name="Sookrung N."/>
            <person name="Leung T.F."/>
            <person name="Tungtrongchitr A."/>
            <person name="Tsui S.K.W."/>
        </authorList>
    </citation>
    <scope>NUCLEOTIDE SEQUENCE [LARGE SCALE GENOMIC DNA]</scope>
    <source>
        <strain evidence="5">PWHHKU_190912</strain>
    </source>
</reference>
<feature type="domain" description="EF-hand" evidence="4">
    <location>
        <begin position="334"/>
        <end position="369"/>
    </location>
</feature>
<evidence type="ECO:0000313" key="6">
    <source>
        <dbReference type="Proteomes" id="UP001148838"/>
    </source>
</evidence>
<dbReference type="InterPro" id="IPR011992">
    <property type="entry name" value="EF-hand-dom_pair"/>
</dbReference>
<dbReference type="PANTHER" id="PTHR23055:SF60">
    <property type="entry name" value="CALAXIN"/>
    <property type="match status" value="1"/>
</dbReference>
<dbReference type="PROSITE" id="PS50222">
    <property type="entry name" value="EF_HAND_2"/>
    <property type="match status" value="2"/>
</dbReference>
<proteinExistence type="predicted"/>
<dbReference type="PRINTS" id="PR00450">
    <property type="entry name" value="RECOVERIN"/>
</dbReference>
<dbReference type="InterPro" id="IPR002048">
    <property type="entry name" value="EF_hand_dom"/>
</dbReference>
<dbReference type="PANTHER" id="PTHR23055">
    <property type="entry name" value="CALCIUM BINDING PROTEINS"/>
    <property type="match status" value="1"/>
</dbReference>
<gene>
    <name evidence="5" type="ORF">ANN_00185</name>
</gene>
<evidence type="ECO:0000259" key="4">
    <source>
        <dbReference type="PROSITE" id="PS50222"/>
    </source>
</evidence>
<protein>
    <recommendedName>
        <fullName evidence="4">EF-hand domain-containing protein</fullName>
    </recommendedName>
</protein>
<comment type="caution">
    <text evidence="5">The sequence shown here is derived from an EMBL/GenBank/DDBJ whole genome shotgun (WGS) entry which is preliminary data.</text>
</comment>
<name>A0ABQ8TQ53_PERAM</name>